<protein>
    <submittedName>
        <fullName evidence="2">Uncharacterized protein</fullName>
    </submittedName>
</protein>
<dbReference type="Proteomes" id="UP000183585">
    <property type="component" value="Unassembled WGS sequence"/>
</dbReference>
<sequence>MGVARQMRKGPVASPPPAPPLIFRSVTARRHGVAAVTFTVATALFHAVFFTVSETP</sequence>
<dbReference type="EMBL" id="FMCT01000007">
    <property type="protein sequence ID" value="SCF25193.1"/>
    <property type="molecule type" value="Genomic_DNA"/>
</dbReference>
<feature type="transmembrane region" description="Helical" evidence="1">
    <location>
        <begin position="32"/>
        <end position="52"/>
    </location>
</feature>
<accession>A0A1C4YWS8</accession>
<keyword evidence="1" id="KW-0812">Transmembrane</keyword>
<gene>
    <name evidence="2" type="ORF">GA0070563_10721</name>
</gene>
<proteinExistence type="predicted"/>
<reference evidence="3" key="1">
    <citation type="submission" date="2016-06" db="EMBL/GenBank/DDBJ databases">
        <authorList>
            <person name="Varghese N."/>
            <person name="Submissions Spin"/>
        </authorList>
    </citation>
    <scope>NUCLEOTIDE SEQUENCE [LARGE SCALE GENOMIC DNA]</scope>
    <source>
        <strain evidence="3">DSM 43168</strain>
    </source>
</reference>
<dbReference type="AlphaFoldDB" id="A0A1C4YWS8"/>
<name>A0A1C4YWS8_9ACTN</name>
<evidence type="ECO:0000313" key="3">
    <source>
        <dbReference type="Proteomes" id="UP000183585"/>
    </source>
</evidence>
<evidence type="ECO:0000313" key="2">
    <source>
        <dbReference type="EMBL" id="SCF25193.1"/>
    </source>
</evidence>
<keyword evidence="1" id="KW-1133">Transmembrane helix</keyword>
<evidence type="ECO:0000256" key="1">
    <source>
        <dbReference type="SAM" id="Phobius"/>
    </source>
</evidence>
<organism evidence="2 3">
    <name type="scientific">Micromonospora carbonacea</name>
    <dbReference type="NCBI Taxonomy" id="47853"/>
    <lineage>
        <taxon>Bacteria</taxon>
        <taxon>Bacillati</taxon>
        <taxon>Actinomycetota</taxon>
        <taxon>Actinomycetes</taxon>
        <taxon>Micromonosporales</taxon>
        <taxon>Micromonosporaceae</taxon>
        <taxon>Micromonospora</taxon>
    </lineage>
</organism>
<keyword evidence="3" id="KW-1185">Reference proteome</keyword>
<keyword evidence="1" id="KW-0472">Membrane</keyword>